<name>A0A1B1IY30_9CAUD</name>
<evidence type="ECO:0000313" key="2">
    <source>
        <dbReference type="Proteomes" id="UP000222126"/>
    </source>
</evidence>
<dbReference type="Proteomes" id="UP000222126">
    <property type="component" value="Segment"/>
</dbReference>
<dbReference type="EMBL" id="KX397280">
    <property type="protein sequence ID" value="ANS06228.1"/>
    <property type="molecule type" value="Genomic_DNA"/>
</dbReference>
<protein>
    <submittedName>
        <fullName evidence="1">Uncharacterized protein</fullName>
    </submittedName>
</protein>
<dbReference type="RefSeq" id="YP_009786392.1">
    <property type="nucleotide sequence ID" value="NC_047768.1"/>
</dbReference>
<accession>A0A1B1IY30</accession>
<organism evidence="1 2">
    <name type="scientific">Phage MedPE-SWcel-C56</name>
    <dbReference type="NCBI Taxonomy" id="1871314"/>
    <lineage>
        <taxon>Viruses</taxon>
        <taxon>Duplodnaviria</taxon>
        <taxon>Heunggongvirae</taxon>
        <taxon>Uroviricota</taxon>
        <taxon>Caudoviricetes</taxon>
        <taxon>Autographivirales</taxon>
        <taxon>Kafavirus</taxon>
        <taxon>Kafavirus SWcelC56</taxon>
    </lineage>
</organism>
<dbReference type="SUPFAM" id="SSF55729">
    <property type="entry name" value="Acyl-CoA N-acyltransferases (Nat)"/>
    <property type="match status" value="1"/>
</dbReference>
<sequence length="135" mass="15403">MLRKVLCSELDWLYNLAEQFNAAHYDYPLDKAKTRAILKELIRDGVCIRSESGAIVGTLLEDPFRQTTVLVELGWYTNDKSGIRLLKEFVSVGVKLNVDEIRMTLLESSPPAADRYLQRMGFSPFETSYRLIPGD</sequence>
<reference evidence="1 2" key="1">
    <citation type="submission" date="2016-06" db="EMBL/GenBank/DDBJ databases">
        <title>Not all particles are equal: the selective enrichment of particle-associated bacteria from the Mediterranean Sea.</title>
        <authorList>
            <person name="Lopez-Perez M."/>
            <person name="Kimes N.E."/>
            <person name="Haro-Moreno J.M."/>
            <person name="Rodriguez-Valera F."/>
        </authorList>
    </citation>
    <scope>NUCLEOTIDE SEQUENCE [LARGE SCALE GENOMIC DNA]</scope>
</reference>
<dbReference type="GeneID" id="54976468"/>
<evidence type="ECO:0000313" key="1">
    <source>
        <dbReference type="EMBL" id="ANS06228.1"/>
    </source>
</evidence>
<dbReference type="InterPro" id="IPR016181">
    <property type="entry name" value="Acyl_CoA_acyltransferase"/>
</dbReference>
<proteinExistence type="predicted"/>
<dbReference type="KEGG" id="vg:54976468"/>
<keyword evidence="2" id="KW-1185">Reference proteome</keyword>